<dbReference type="OrthoDB" id="408631at2759"/>
<dbReference type="InterPro" id="IPR050309">
    <property type="entry name" value="Type-B_Carboxylest/Lipase"/>
</dbReference>
<evidence type="ECO:0000313" key="5">
    <source>
        <dbReference type="EMBL" id="KAF7351757.1"/>
    </source>
</evidence>
<dbReference type="Proteomes" id="UP000623467">
    <property type="component" value="Unassembled WGS sequence"/>
</dbReference>
<comment type="caution">
    <text evidence="5">The sequence shown here is derived from an EMBL/GenBank/DDBJ whole genome shotgun (WGS) entry which is preliminary data.</text>
</comment>
<dbReference type="InterPro" id="IPR029058">
    <property type="entry name" value="AB_hydrolase_fold"/>
</dbReference>
<dbReference type="PANTHER" id="PTHR11559">
    <property type="entry name" value="CARBOXYLESTERASE"/>
    <property type="match status" value="1"/>
</dbReference>
<dbReference type="InterPro" id="IPR019826">
    <property type="entry name" value="Carboxylesterase_B_AS"/>
</dbReference>
<dbReference type="EMBL" id="JACAZH010000013">
    <property type="protein sequence ID" value="KAF7351757.1"/>
    <property type="molecule type" value="Genomic_DNA"/>
</dbReference>
<dbReference type="InterPro" id="IPR002018">
    <property type="entry name" value="CarbesteraseB"/>
</dbReference>
<proteinExistence type="inferred from homology"/>
<dbReference type="PROSITE" id="PS00122">
    <property type="entry name" value="CARBOXYLESTERASE_B_1"/>
    <property type="match status" value="1"/>
</dbReference>
<dbReference type="Pfam" id="PF00135">
    <property type="entry name" value="COesterase"/>
    <property type="match status" value="1"/>
</dbReference>
<feature type="domain" description="Carboxylesterase type B" evidence="4">
    <location>
        <begin position="22"/>
        <end position="500"/>
    </location>
</feature>
<dbReference type="SUPFAM" id="SSF53474">
    <property type="entry name" value="alpha/beta-Hydrolases"/>
    <property type="match status" value="1"/>
</dbReference>
<protein>
    <recommendedName>
        <fullName evidence="3">Carboxylic ester hydrolase</fullName>
        <ecNumber evidence="3">3.1.1.-</ecNumber>
    </recommendedName>
</protein>
<evidence type="ECO:0000313" key="6">
    <source>
        <dbReference type="Proteomes" id="UP000623467"/>
    </source>
</evidence>
<gene>
    <name evidence="5" type="ORF">MSAN_01609000</name>
</gene>
<keyword evidence="2 3" id="KW-0378">Hydrolase</keyword>
<evidence type="ECO:0000256" key="3">
    <source>
        <dbReference type="RuleBase" id="RU361235"/>
    </source>
</evidence>
<keyword evidence="3" id="KW-0732">Signal</keyword>
<name>A0A8H6Y4Q7_9AGAR</name>
<dbReference type="AlphaFoldDB" id="A0A8H6Y4Q7"/>
<keyword evidence="6" id="KW-1185">Reference proteome</keyword>
<comment type="similarity">
    <text evidence="1 3">Belongs to the type-B carboxylesterase/lipase family.</text>
</comment>
<accession>A0A8H6Y4Q7</accession>
<dbReference type="Gene3D" id="3.40.50.1820">
    <property type="entry name" value="alpha/beta hydrolase"/>
    <property type="match status" value="1"/>
</dbReference>
<feature type="chain" id="PRO_5034493401" description="Carboxylic ester hydrolase" evidence="3">
    <location>
        <begin position="21"/>
        <end position="547"/>
    </location>
</feature>
<dbReference type="GO" id="GO:0016787">
    <property type="term" value="F:hydrolase activity"/>
    <property type="evidence" value="ECO:0007669"/>
    <property type="project" value="UniProtKB-KW"/>
</dbReference>
<evidence type="ECO:0000259" key="4">
    <source>
        <dbReference type="Pfam" id="PF00135"/>
    </source>
</evidence>
<organism evidence="5 6">
    <name type="scientific">Mycena sanguinolenta</name>
    <dbReference type="NCBI Taxonomy" id="230812"/>
    <lineage>
        <taxon>Eukaryota</taxon>
        <taxon>Fungi</taxon>
        <taxon>Dikarya</taxon>
        <taxon>Basidiomycota</taxon>
        <taxon>Agaricomycotina</taxon>
        <taxon>Agaricomycetes</taxon>
        <taxon>Agaricomycetidae</taxon>
        <taxon>Agaricales</taxon>
        <taxon>Marasmiineae</taxon>
        <taxon>Mycenaceae</taxon>
        <taxon>Mycena</taxon>
    </lineage>
</organism>
<evidence type="ECO:0000256" key="2">
    <source>
        <dbReference type="ARBA" id="ARBA00022801"/>
    </source>
</evidence>
<evidence type="ECO:0000256" key="1">
    <source>
        <dbReference type="ARBA" id="ARBA00005964"/>
    </source>
</evidence>
<sequence>MLALLFIPLYILLYPHATIADSSTVSLAYGTFQGFISGNITRFLGVPFAQAGRFERPKEPATLQTAYNATSFGPACPQQALSPIPGLVATTYPSVSEDCLSLNVFRPSVTDPSVGLPVFVWIYGGGFQVGNSRDYDLTPVVERSIERGEPIMVVTLNYRLTALGFLAGKEVAAAGISNLGLRDQIFGLQWVQKYISAFGGDPDQVVVGGVSAGSVSTAYLTLNNNQNSNTLFRGIFLQSGPAQHVPSLSDGQADYDNLVAAANCTASPDTLDCLRHAPLDTVMAAVNATPNFFSYQSVNLVWGPRIDGDVIARDAWVSISEGLHGKMPKMMGVCDDEGTIFSFSTLNITTNQEFLAYVHLNYLPKTSSAQMAELARLYPQDPTQGPHSAQAQLTNSRTPQYKRLAAFQGDLLMTSPRRFWMAHASLTQNVWGWLNKMGKFANGDIGAYHTSDTPIWFTTTDGTDGMDALPYCIPVNFINTLDPNSPPNGSDSNSSIIWPKWNTPSSSGPSSLFTFNDDGINITADTFRTEAVDFLNDLRLTELNNGS</sequence>
<feature type="signal peptide" evidence="3">
    <location>
        <begin position="1"/>
        <end position="20"/>
    </location>
</feature>
<reference evidence="5" key="1">
    <citation type="submission" date="2020-05" db="EMBL/GenBank/DDBJ databases">
        <title>Mycena genomes resolve the evolution of fungal bioluminescence.</title>
        <authorList>
            <person name="Tsai I.J."/>
        </authorList>
    </citation>
    <scope>NUCLEOTIDE SEQUENCE</scope>
    <source>
        <strain evidence="5">160909Yilan</strain>
    </source>
</reference>
<dbReference type="EC" id="3.1.1.-" evidence="3"/>